<name>A0A256A2N6_9FLAO</name>
<dbReference type="Pfam" id="PF10604">
    <property type="entry name" value="Polyketide_cyc2"/>
    <property type="match status" value="1"/>
</dbReference>
<comment type="caution">
    <text evidence="1">The sequence shown here is derived from an EMBL/GenBank/DDBJ whole genome shotgun (WGS) entry which is preliminary data.</text>
</comment>
<dbReference type="InterPro" id="IPR023393">
    <property type="entry name" value="START-like_dom_sf"/>
</dbReference>
<dbReference type="OrthoDB" id="9810827at2"/>
<dbReference type="AlphaFoldDB" id="A0A256A2N6"/>
<protein>
    <submittedName>
        <fullName evidence="1">Polyketide cyclase/dehydrase</fullName>
    </submittedName>
</protein>
<proteinExistence type="predicted"/>
<reference evidence="1 2" key="1">
    <citation type="submission" date="2017-07" db="EMBL/GenBank/DDBJ databases">
        <title>Flavobacterium cyanobacteriorum sp. nov., isolated from cyanobacterial aggregates in a eutrophic lake.</title>
        <authorList>
            <person name="Cai H."/>
        </authorList>
    </citation>
    <scope>NUCLEOTIDE SEQUENCE [LARGE SCALE GENOMIC DNA]</scope>
    <source>
        <strain evidence="1 2">TH167</strain>
    </source>
</reference>
<dbReference type="SUPFAM" id="SSF55961">
    <property type="entry name" value="Bet v1-like"/>
    <property type="match status" value="1"/>
</dbReference>
<dbReference type="Proteomes" id="UP000216035">
    <property type="component" value="Unassembled WGS sequence"/>
</dbReference>
<dbReference type="EMBL" id="NOXX01000146">
    <property type="protein sequence ID" value="OYQ47395.1"/>
    <property type="molecule type" value="Genomic_DNA"/>
</dbReference>
<dbReference type="RefSeq" id="WP_094485328.1">
    <property type="nucleotide sequence ID" value="NZ_NOXX01000146.1"/>
</dbReference>
<dbReference type="Gene3D" id="3.30.530.20">
    <property type="match status" value="1"/>
</dbReference>
<evidence type="ECO:0000313" key="1">
    <source>
        <dbReference type="EMBL" id="OYQ47395.1"/>
    </source>
</evidence>
<keyword evidence="2" id="KW-1185">Reference proteome</keyword>
<accession>A0A256A2N6</accession>
<gene>
    <name evidence="1" type="ORF">CHX27_03210</name>
</gene>
<evidence type="ECO:0000313" key="2">
    <source>
        <dbReference type="Proteomes" id="UP000216035"/>
    </source>
</evidence>
<sequence length="145" mass="16735">MRTINSKAAVVCSKTIGIQADAKTVWKVLTDINMWPTWQTDIVKANLKNEFREGAVFIWKTGGVTIESTIHTVVPERYFGWTGKTFGLFAIHNWTLEEQDGITQVRVDESMEGFLAVLFKRSFNRNLEKGMQHWLNLLKEQCERL</sequence>
<organism evidence="1 2">
    <name type="scientific">Flavobacterium aurantiibacter</name>
    <dbReference type="NCBI Taxonomy" id="2023067"/>
    <lineage>
        <taxon>Bacteria</taxon>
        <taxon>Pseudomonadati</taxon>
        <taxon>Bacteroidota</taxon>
        <taxon>Flavobacteriia</taxon>
        <taxon>Flavobacteriales</taxon>
        <taxon>Flavobacteriaceae</taxon>
        <taxon>Flavobacterium</taxon>
    </lineage>
</organism>
<dbReference type="InterPro" id="IPR019587">
    <property type="entry name" value="Polyketide_cyclase/dehydratase"/>
</dbReference>